<dbReference type="EMBL" id="JADGMS010000003">
    <property type="protein sequence ID" value="KAF9685666.1"/>
    <property type="molecule type" value="Genomic_DNA"/>
</dbReference>
<accession>A0A835KGG2</accession>
<reference evidence="1 2" key="1">
    <citation type="submission" date="2020-10" db="EMBL/GenBank/DDBJ databases">
        <title>Plant Genome Project.</title>
        <authorList>
            <person name="Zhang R.-G."/>
        </authorList>
    </citation>
    <scope>NUCLEOTIDE SEQUENCE [LARGE SCALE GENOMIC DNA]</scope>
    <source>
        <strain evidence="1">FAFU-HL-1</strain>
        <tissue evidence="1">Leaf</tissue>
    </source>
</reference>
<evidence type="ECO:0000313" key="1">
    <source>
        <dbReference type="EMBL" id="KAF9685666.1"/>
    </source>
</evidence>
<gene>
    <name evidence="1" type="ORF">SADUNF_Sadunf03G0078100</name>
</gene>
<dbReference type="Proteomes" id="UP000657918">
    <property type="component" value="Unassembled WGS sequence"/>
</dbReference>
<sequence>MHAKQRNDADGACGLYESANQQGSIFSNLSASICQLLDSKPPIIIDATSISSDKPIYPSAEVIGTANSLILEMMAMPSLIKRNNSVRQFHRSVTRVATIPNSELASTLKHSGQNAINQHNQRHRNPKTLPSKIDIKKRLSVPRKNLSSLIPSYGDGHAVDFEAG</sequence>
<keyword evidence="2" id="KW-1185">Reference proteome</keyword>
<evidence type="ECO:0000313" key="2">
    <source>
        <dbReference type="Proteomes" id="UP000657918"/>
    </source>
</evidence>
<proteinExistence type="predicted"/>
<comment type="caution">
    <text evidence="1">The sequence shown here is derived from an EMBL/GenBank/DDBJ whole genome shotgun (WGS) entry which is preliminary data.</text>
</comment>
<organism evidence="1 2">
    <name type="scientific">Salix dunnii</name>
    <dbReference type="NCBI Taxonomy" id="1413687"/>
    <lineage>
        <taxon>Eukaryota</taxon>
        <taxon>Viridiplantae</taxon>
        <taxon>Streptophyta</taxon>
        <taxon>Embryophyta</taxon>
        <taxon>Tracheophyta</taxon>
        <taxon>Spermatophyta</taxon>
        <taxon>Magnoliopsida</taxon>
        <taxon>eudicotyledons</taxon>
        <taxon>Gunneridae</taxon>
        <taxon>Pentapetalae</taxon>
        <taxon>rosids</taxon>
        <taxon>fabids</taxon>
        <taxon>Malpighiales</taxon>
        <taxon>Salicaceae</taxon>
        <taxon>Saliceae</taxon>
        <taxon>Salix</taxon>
    </lineage>
</organism>
<dbReference type="AlphaFoldDB" id="A0A835KGG2"/>
<name>A0A835KGG2_9ROSI</name>
<protein>
    <submittedName>
        <fullName evidence="1">Uncharacterized protein</fullName>
    </submittedName>
</protein>